<dbReference type="PANTHER" id="PTHR16469">
    <property type="entry name" value="UBIQUITIN-ASSOCIATED AND SH3 DOMAIN-CONTAINING BA-RELATED"/>
    <property type="match status" value="1"/>
</dbReference>
<evidence type="ECO:0000313" key="1">
    <source>
        <dbReference type="EMBL" id="JAT40028.1"/>
    </source>
</evidence>
<organism evidence="1">
    <name type="scientific">Anthurium amnicola</name>
    <dbReference type="NCBI Taxonomy" id="1678845"/>
    <lineage>
        <taxon>Eukaryota</taxon>
        <taxon>Viridiplantae</taxon>
        <taxon>Streptophyta</taxon>
        <taxon>Embryophyta</taxon>
        <taxon>Tracheophyta</taxon>
        <taxon>Spermatophyta</taxon>
        <taxon>Magnoliopsida</taxon>
        <taxon>Liliopsida</taxon>
        <taxon>Araceae</taxon>
        <taxon>Pothoideae</taxon>
        <taxon>Potheae</taxon>
        <taxon>Anthurium</taxon>
    </lineage>
</organism>
<proteinExistence type="predicted"/>
<dbReference type="InterPro" id="IPR051710">
    <property type="entry name" value="Phosphatase_SH3-domain"/>
</dbReference>
<dbReference type="PIRSF" id="PIRSF015897">
    <property type="entry name" value="PRIB5"/>
    <property type="match status" value="1"/>
</dbReference>
<dbReference type="InterPro" id="IPR029033">
    <property type="entry name" value="His_PPase_superfam"/>
</dbReference>
<dbReference type="SUPFAM" id="SSF53254">
    <property type="entry name" value="Phosphoglycerate mutase-like"/>
    <property type="match status" value="1"/>
</dbReference>
<dbReference type="CDD" id="cd07067">
    <property type="entry name" value="HP_PGM_like"/>
    <property type="match status" value="1"/>
</dbReference>
<reference evidence="1" key="1">
    <citation type="submission" date="2015-07" db="EMBL/GenBank/DDBJ databases">
        <title>Transcriptome Assembly of Anthurium amnicola.</title>
        <authorList>
            <person name="Suzuki J."/>
        </authorList>
    </citation>
    <scope>NUCLEOTIDE SEQUENCE</scope>
</reference>
<dbReference type="EMBL" id="GDJX01027908">
    <property type="protein sequence ID" value="JAT40028.1"/>
    <property type="molecule type" value="Transcribed_RNA"/>
</dbReference>
<feature type="non-terminal residue" evidence="1">
    <location>
        <position position="1"/>
    </location>
</feature>
<dbReference type="Gene3D" id="3.40.50.1240">
    <property type="entry name" value="Phosphoglycerate mutase-like"/>
    <property type="match status" value="1"/>
</dbReference>
<sequence length="292" mass="32806">LAPPDTHISLFLSSRRREREREQGLGMGDYSCWPPASSGEVRVQNVVVMRHGDRIDSFEPTWVVHAERPWDPPLTEDGKTRAWSTGRRLRASSLGFPIHRVVVSPFLRCLQTAREVVSALCAPETAQGAPIDPCGLKVSIELGLCEIMSRLTIRVDGAPKDGMWFPEISELQAVLPTGSVDHSVERVYPELPHWEEPLKSARERYQNVILALADKYPNENLLLVTHGEGVEVSVCAFMEGVEISAVEFCAYSQLQRKIFFKDSKAFTAEEFKVLTENGQTGIFFYTREQESS</sequence>
<dbReference type="InterPro" id="IPR013078">
    <property type="entry name" value="His_Pase_superF_clade-1"/>
</dbReference>
<protein>
    <submittedName>
        <fullName evidence="1">Phosphohistidine phosphatase sixA</fullName>
    </submittedName>
</protein>
<dbReference type="AlphaFoldDB" id="A0A1D1XC48"/>
<name>A0A1D1XC48_9ARAE</name>
<accession>A0A1D1XC48</accession>
<dbReference type="Pfam" id="PF00300">
    <property type="entry name" value="His_Phos_1"/>
    <property type="match status" value="1"/>
</dbReference>
<dbReference type="PANTHER" id="PTHR16469:SF27">
    <property type="entry name" value="UBIQUITIN-ASSOCIATED AND SH3 DOMAIN-CONTAINING BA-RELATED"/>
    <property type="match status" value="1"/>
</dbReference>
<dbReference type="InterPro" id="IPR012398">
    <property type="entry name" value="PRIB5"/>
</dbReference>
<gene>
    <name evidence="1" type="primary">sixA</name>
    <name evidence="1" type="ORF">g.118182</name>
</gene>